<evidence type="ECO:0000313" key="2">
    <source>
        <dbReference type="Proteomes" id="UP001243375"/>
    </source>
</evidence>
<gene>
    <name evidence="1" type="ORF">QFC22_005371</name>
</gene>
<accession>A0ACC2WTF5</accession>
<protein>
    <submittedName>
        <fullName evidence="1">Uncharacterized protein</fullName>
    </submittedName>
</protein>
<comment type="caution">
    <text evidence="1">The sequence shown here is derived from an EMBL/GenBank/DDBJ whole genome shotgun (WGS) entry which is preliminary data.</text>
</comment>
<dbReference type="EMBL" id="JASBWU010000017">
    <property type="protein sequence ID" value="KAJ9115043.1"/>
    <property type="molecule type" value="Genomic_DNA"/>
</dbReference>
<keyword evidence="2" id="KW-1185">Reference proteome</keyword>
<organism evidence="1 2">
    <name type="scientific">Naganishia vaughanmartiniae</name>
    <dbReference type="NCBI Taxonomy" id="1424756"/>
    <lineage>
        <taxon>Eukaryota</taxon>
        <taxon>Fungi</taxon>
        <taxon>Dikarya</taxon>
        <taxon>Basidiomycota</taxon>
        <taxon>Agaricomycotina</taxon>
        <taxon>Tremellomycetes</taxon>
        <taxon>Filobasidiales</taxon>
        <taxon>Filobasidiaceae</taxon>
        <taxon>Naganishia</taxon>
    </lineage>
</organism>
<proteinExistence type="predicted"/>
<name>A0ACC2WTF5_9TREE</name>
<evidence type="ECO:0000313" key="1">
    <source>
        <dbReference type="EMBL" id="KAJ9115043.1"/>
    </source>
</evidence>
<reference evidence="1" key="1">
    <citation type="submission" date="2023-04" db="EMBL/GenBank/DDBJ databases">
        <title>Draft Genome sequencing of Naganishia species isolated from polar environments using Oxford Nanopore Technology.</title>
        <authorList>
            <person name="Leo P."/>
            <person name="Venkateswaran K."/>
        </authorList>
    </citation>
    <scope>NUCLEOTIDE SEQUENCE</scope>
    <source>
        <strain evidence="1">MNA-CCFEE 5425</strain>
    </source>
</reference>
<sequence>MAPGEERVDVDSLKKGKHAYPPGSYIGGELIVLNAKAASEPLVFHLSTKSRQGRSNLVIQCGRFPAELNGNSILEEAYLFLESRFRQYIRIQADFEGLEVLDVVTTKGKPKRIDIRYGVGGAILAQDGGVVHIVNDTVASWFPSQESSEEARAQESAGNHSATKTPPAAKNSPLAAFPTSPPTSEPPMPVGQRELDTSNLGRVRKSQSREVDLQSGRTSHKKFKTESVSHDGKVMDVSSATSAHKQSLPETNSKPVSRDRQSVTRRKSIEAVSGGASRRSIVFDLAAEEESLPSADAAAQITSEPHEPISADVISGGSTRQVVSAKGVRISQLLANPMLLGSLSLDQREALRQAAEQKWLQRNPLFTPHSAASVGSELPSAQKPQVEPGLRSTEVMEAVKPVPKGSNAYSSWSAATESNSSALAAKGGLDVPRTPTTGNVIYPSVERMHSWDASVFVNILAAVNETKGSRSMGQRGDILHRLRLVDPSHPYDGPWLSLFTRGEERRLPTSIPPGSVVLVRGAKLHRENYIDLKCPAHAGWTFSLLIPDASGNPQFVEGVGKRHVDAPPLSRIERDKMSELQRWYFAGFPAVQEVSESGNDVIQNFLQERMSRRATTWSLVKDRDFCDLTVEVLHVRQAQYSTKREFIVTDYTKNDSFTFSEYSTTDIPEVGYITLLTLWDGVALSADLNVINDGDIVTFLNVNIKANSSRYGMEGNVREASGPNGVLYRRFRVLNPQADPLAIELMRQTSRSSQGGNTRKETQRSDPYSA</sequence>
<dbReference type="Proteomes" id="UP001243375">
    <property type="component" value="Unassembled WGS sequence"/>
</dbReference>